<evidence type="ECO:0000313" key="1">
    <source>
        <dbReference type="Ensembl" id="ENSLOCP00000010171.1"/>
    </source>
</evidence>
<protein>
    <submittedName>
        <fullName evidence="1">Uncharacterized protein</fullName>
    </submittedName>
</protein>
<proteinExistence type="predicted"/>
<dbReference type="EMBL" id="AHAT01004023">
    <property type="status" value="NOT_ANNOTATED_CDS"/>
    <property type="molecule type" value="Genomic_DNA"/>
</dbReference>
<dbReference type="Bgee" id="ENSLOCG00000008373">
    <property type="expression patterns" value="Expressed in zone of skin and 5 other cell types or tissues"/>
</dbReference>
<dbReference type="Proteomes" id="UP000018468">
    <property type="component" value="Linkage group LG5"/>
</dbReference>
<reference evidence="2" key="1">
    <citation type="submission" date="2011-12" db="EMBL/GenBank/DDBJ databases">
        <title>The Draft Genome of Lepisosteus oculatus.</title>
        <authorList>
            <consortium name="The Broad Institute Genome Assembly &amp; Analysis Group"/>
            <consortium name="Computational R&amp;D Group"/>
            <consortium name="and Sequencing Platform"/>
            <person name="Di Palma F."/>
            <person name="Alfoldi J."/>
            <person name="Johnson J."/>
            <person name="Berlin A."/>
            <person name="Gnerre S."/>
            <person name="Jaffe D."/>
            <person name="MacCallum I."/>
            <person name="Young S."/>
            <person name="Walker B.J."/>
            <person name="Lander E.S."/>
            <person name="Lindblad-Toh K."/>
        </authorList>
    </citation>
    <scope>NUCLEOTIDE SEQUENCE [LARGE SCALE GENOMIC DNA]</scope>
</reference>
<reference evidence="1" key="3">
    <citation type="submission" date="2025-09" db="UniProtKB">
        <authorList>
            <consortium name="Ensembl"/>
        </authorList>
    </citation>
    <scope>IDENTIFICATION</scope>
</reference>
<dbReference type="AlphaFoldDB" id="W5MP62"/>
<dbReference type="HOGENOM" id="CLU_3037656_0_0_1"/>
<sequence length="55" mass="5932">MVRRQAARRVSAEPCGLRRGVNNGVEISSCQACVPRGASEKSLASIYVSVLTRKL</sequence>
<dbReference type="Ensembl" id="ENSLOCT00000010183.1">
    <property type="protein sequence ID" value="ENSLOCP00000010171.1"/>
    <property type="gene ID" value="ENSLOCG00000008373.1"/>
</dbReference>
<dbReference type="InParanoid" id="W5MP62"/>
<organism evidence="1 2">
    <name type="scientific">Lepisosteus oculatus</name>
    <name type="common">Spotted gar</name>
    <dbReference type="NCBI Taxonomy" id="7918"/>
    <lineage>
        <taxon>Eukaryota</taxon>
        <taxon>Metazoa</taxon>
        <taxon>Chordata</taxon>
        <taxon>Craniata</taxon>
        <taxon>Vertebrata</taxon>
        <taxon>Euteleostomi</taxon>
        <taxon>Actinopterygii</taxon>
        <taxon>Neopterygii</taxon>
        <taxon>Holostei</taxon>
        <taxon>Semionotiformes</taxon>
        <taxon>Lepisosteidae</taxon>
        <taxon>Lepisosteus</taxon>
    </lineage>
</organism>
<accession>W5MP62</accession>
<evidence type="ECO:0000313" key="2">
    <source>
        <dbReference type="Proteomes" id="UP000018468"/>
    </source>
</evidence>
<reference evidence="1" key="2">
    <citation type="submission" date="2025-08" db="UniProtKB">
        <authorList>
            <consortium name="Ensembl"/>
        </authorList>
    </citation>
    <scope>IDENTIFICATION</scope>
</reference>
<name>W5MP62_LEPOC</name>
<keyword evidence="2" id="KW-1185">Reference proteome</keyword>